<dbReference type="Pfam" id="PF03133">
    <property type="entry name" value="TTL"/>
    <property type="match status" value="1"/>
</dbReference>
<keyword evidence="1" id="KW-0436">Ligase</keyword>
<dbReference type="PROSITE" id="PS50003">
    <property type="entry name" value="PH_DOMAIN"/>
    <property type="match status" value="1"/>
</dbReference>
<evidence type="ECO:0000256" key="4">
    <source>
        <dbReference type="SAM" id="MobiDB-lite"/>
    </source>
</evidence>
<accession>A0ABR2HFL8</accession>
<evidence type="ECO:0000313" key="7">
    <source>
        <dbReference type="Proteomes" id="UP001470230"/>
    </source>
</evidence>
<dbReference type="PANTHER" id="PTHR12241:SF154">
    <property type="entry name" value="TUBULIN POLYGLUTAMYLASE TTLL11"/>
    <property type="match status" value="1"/>
</dbReference>
<keyword evidence="3" id="KW-0067">ATP-binding</keyword>
<dbReference type="EMBL" id="JAPFFF010000029">
    <property type="protein sequence ID" value="KAK8846229.1"/>
    <property type="molecule type" value="Genomic_DNA"/>
</dbReference>
<reference evidence="6 7" key="1">
    <citation type="submission" date="2024-04" db="EMBL/GenBank/DDBJ databases">
        <title>Tritrichomonas musculus Genome.</title>
        <authorList>
            <person name="Alves-Ferreira E."/>
            <person name="Grigg M."/>
            <person name="Lorenzi H."/>
            <person name="Galac M."/>
        </authorList>
    </citation>
    <scope>NUCLEOTIDE SEQUENCE [LARGE SCALE GENOMIC DNA]</scope>
    <source>
        <strain evidence="6 7">EAF2021</strain>
    </source>
</reference>
<keyword evidence="2" id="KW-0547">Nucleotide-binding</keyword>
<evidence type="ECO:0000259" key="5">
    <source>
        <dbReference type="PROSITE" id="PS50003"/>
    </source>
</evidence>
<keyword evidence="7" id="KW-1185">Reference proteome</keyword>
<proteinExistence type="predicted"/>
<gene>
    <name evidence="6" type="ORF">M9Y10_020235</name>
</gene>
<evidence type="ECO:0000256" key="1">
    <source>
        <dbReference type="ARBA" id="ARBA00022598"/>
    </source>
</evidence>
<evidence type="ECO:0000256" key="2">
    <source>
        <dbReference type="ARBA" id="ARBA00022741"/>
    </source>
</evidence>
<protein>
    <submittedName>
        <fullName evidence="6">Positive regulation of cilium movement</fullName>
    </submittedName>
</protein>
<comment type="caution">
    <text evidence="6">The sequence shown here is derived from an EMBL/GenBank/DDBJ whole genome shotgun (WGS) entry which is preliminary data.</text>
</comment>
<feature type="domain" description="PH" evidence="5">
    <location>
        <begin position="1"/>
        <end position="47"/>
    </location>
</feature>
<organism evidence="6 7">
    <name type="scientific">Tritrichomonas musculus</name>
    <dbReference type="NCBI Taxonomy" id="1915356"/>
    <lineage>
        <taxon>Eukaryota</taxon>
        <taxon>Metamonada</taxon>
        <taxon>Parabasalia</taxon>
        <taxon>Tritrichomonadida</taxon>
        <taxon>Tritrichomonadidae</taxon>
        <taxon>Tritrichomonas</taxon>
    </lineage>
</organism>
<sequence>MIHYHAKEGKIIFSIVRKAFNQANILLKANDPEAVLIWYDTLRDIDYYSTLRPWQVLNRIPNINYICRKAYLIRLLQRMSTYYPSLYNYHPHSFVLPNENARFAQEVSKHKKKYIVKPDGGSLGIGISIISENDEYTPNEALGIAQEYLPSALIDDTKFDLRVYALISSANPLTIYVFRDGVARFCSMKSGTGTIYSQLTNTALNKKNPEGVNIDQITQMISTVFDRLKRIENVDTDLVWKKIDNIIILTVLSTLKYIDVGMQQQNVENSNGYNRCFQILGFDVMLGTDWSPILLEVNFRPSLEGSTDAEREMKMKLLTEALSIAAPLDNVQQFLKTKSVEKFTNHMWDEALKSTNLKSQIAKTMKDNLSKVKGFSKIYPCSNAHNQKVYNEVTNLVMRMPISGDGKLPCLLKKPKELPEIDDIVFEDPHPSHQTATRKVRHDCPTDKK</sequence>
<evidence type="ECO:0000313" key="6">
    <source>
        <dbReference type="EMBL" id="KAK8846229.1"/>
    </source>
</evidence>
<dbReference type="PROSITE" id="PS51221">
    <property type="entry name" value="TTL"/>
    <property type="match status" value="1"/>
</dbReference>
<evidence type="ECO:0000256" key="3">
    <source>
        <dbReference type="ARBA" id="ARBA00022840"/>
    </source>
</evidence>
<name>A0ABR2HFL8_9EUKA</name>
<dbReference type="Proteomes" id="UP001470230">
    <property type="component" value="Unassembled WGS sequence"/>
</dbReference>
<dbReference type="Gene3D" id="3.30.470.20">
    <property type="entry name" value="ATP-grasp fold, B domain"/>
    <property type="match status" value="1"/>
</dbReference>
<dbReference type="InterPro" id="IPR001849">
    <property type="entry name" value="PH_domain"/>
</dbReference>
<dbReference type="InterPro" id="IPR004344">
    <property type="entry name" value="TTL/TTLL_fam"/>
</dbReference>
<dbReference type="SUPFAM" id="SSF56059">
    <property type="entry name" value="Glutathione synthetase ATP-binding domain-like"/>
    <property type="match status" value="1"/>
</dbReference>
<dbReference type="PANTHER" id="PTHR12241">
    <property type="entry name" value="TUBULIN POLYGLUTAMYLASE"/>
    <property type="match status" value="1"/>
</dbReference>
<feature type="region of interest" description="Disordered" evidence="4">
    <location>
        <begin position="426"/>
        <end position="449"/>
    </location>
</feature>